<organism evidence="1 2">
    <name type="scientific">Allacma fusca</name>
    <dbReference type="NCBI Taxonomy" id="39272"/>
    <lineage>
        <taxon>Eukaryota</taxon>
        <taxon>Metazoa</taxon>
        <taxon>Ecdysozoa</taxon>
        <taxon>Arthropoda</taxon>
        <taxon>Hexapoda</taxon>
        <taxon>Collembola</taxon>
        <taxon>Symphypleona</taxon>
        <taxon>Sminthuridae</taxon>
        <taxon>Allacma</taxon>
    </lineage>
</organism>
<name>A0A8J2KTL0_9HEXA</name>
<keyword evidence="2" id="KW-1185">Reference proteome</keyword>
<gene>
    <name evidence="1" type="ORF">AFUS01_LOCUS31470</name>
</gene>
<protein>
    <submittedName>
        <fullName evidence="1">Uncharacterized protein</fullName>
    </submittedName>
</protein>
<sequence length="147" mass="16287">MGVVIETTFQQPSKVPSSRASSPYTLPVQLLDLHHKSSNGEVDCLPRLNNESSLELLSGQMDSEPVLISNLNLSCTPLKLWNENKLNSEITSLAVQRILNLFASQSLVVSTYKAGVAFPIKNLEERLEEKCNKWSKSIQGLTLIPHV</sequence>
<dbReference type="Proteomes" id="UP000708208">
    <property type="component" value="Unassembled WGS sequence"/>
</dbReference>
<evidence type="ECO:0000313" key="2">
    <source>
        <dbReference type="Proteomes" id="UP000708208"/>
    </source>
</evidence>
<dbReference type="EMBL" id="CAJVCH010500369">
    <property type="protein sequence ID" value="CAG7821115.1"/>
    <property type="molecule type" value="Genomic_DNA"/>
</dbReference>
<evidence type="ECO:0000313" key="1">
    <source>
        <dbReference type="EMBL" id="CAG7821115.1"/>
    </source>
</evidence>
<comment type="caution">
    <text evidence="1">The sequence shown here is derived from an EMBL/GenBank/DDBJ whole genome shotgun (WGS) entry which is preliminary data.</text>
</comment>
<proteinExistence type="predicted"/>
<dbReference type="AlphaFoldDB" id="A0A8J2KTL0"/>
<reference evidence="1" key="1">
    <citation type="submission" date="2021-06" db="EMBL/GenBank/DDBJ databases">
        <authorList>
            <person name="Hodson N. C."/>
            <person name="Mongue J. A."/>
            <person name="Jaron S. K."/>
        </authorList>
    </citation>
    <scope>NUCLEOTIDE SEQUENCE</scope>
</reference>
<accession>A0A8J2KTL0</accession>